<evidence type="ECO:0000313" key="3">
    <source>
        <dbReference type="Proteomes" id="UP000753802"/>
    </source>
</evidence>
<feature type="signal peptide" evidence="1">
    <location>
        <begin position="1"/>
        <end position="21"/>
    </location>
</feature>
<dbReference type="EMBL" id="JAACJS010000015">
    <property type="protein sequence ID" value="NCI51543.1"/>
    <property type="molecule type" value="Genomic_DNA"/>
</dbReference>
<keyword evidence="1" id="KW-0732">Signal</keyword>
<sequence>MKTKVRLLLAFLLFTCLTGSAQRITYSEPDRDDARSLNFEIVGKLNGNVMVYKNYRDQHFISIYDNDMKLVDKVKLEFMNSSRILNTDFLQFPDFVYMIYQFQRRSIMYCMAVKLDPMGKPVGEPVELDSTDNFNYSASNKIYSVINSEDKQKLMIFKINTKNDKAHVLTTCLFNKELKLIKKSRLSIPMPQRNDFLSEFSLDNDGDLVCVRESGTASNDNINKISLVKKHANADTFALKDLKVGNVYLDDVRIKVDNVNKHYVITSFLSKKKRGDIDGLYYVLWDKNENKELLNATTIFTPEFREDARGEASSKNAFNDYFLKHIILRRDGGFIVLAESAYTSSRGNTLNRWDYLYGSPYWSPTDYYTWNSPMGYYPWYRSSLYGNSSYMNRYFADNVAILSFEPGGKLEWSNVIRKTQFDDNTDNKIGFGLLNTGGQLHFMFNVVEKRIMILSDQTISPSGQIDRNPTFKNMDKGYEFMPRHAKQVGARQAIVPCEYRGYTCFAKIEF</sequence>
<dbReference type="RefSeq" id="WP_161819823.1">
    <property type="nucleotide sequence ID" value="NZ_JAACJS010000015.1"/>
</dbReference>
<comment type="caution">
    <text evidence="2">The sequence shown here is derived from an EMBL/GenBank/DDBJ whole genome shotgun (WGS) entry which is preliminary data.</text>
</comment>
<reference evidence="2 3" key="1">
    <citation type="submission" date="2020-01" db="EMBL/GenBank/DDBJ databases">
        <title>Genome analysis.</title>
        <authorList>
            <person name="Wu S."/>
            <person name="Wang G."/>
        </authorList>
    </citation>
    <scope>NUCLEOTIDE SEQUENCE [LARGE SCALE GENOMIC DNA]</scope>
    <source>
        <strain evidence="2 3">SYL130</strain>
    </source>
</reference>
<name>A0ABW9ZWL2_9BACT</name>
<evidence type="ECO:0000256" key="1">
    <source>
        <dbReference type="SAM" id="SignalP"/>
    </source>
</evidence>
<evidence type="ECO:0000313" key="2">
    <source>
        <dbReference type="EMBL" id="NCI51543.1"/>
    </source>
</evidence>
<protein>
    <submittedName>
        <fullName evidence="2">Uncharacterized protein</fullName>
    </submittedName>
</protein>
<organism evidence="2 3">
    <name type="scientific">Sediminibacterium roseum</name>
    <dbReference type="NCBI Taxonomy" id="1978412"/>
    <lineage>
        <taxon>Bacteria</taxon>
        <taxon>Pseudomonadati</taxon>
        <taxon>Bacteroidota</taxon>
        <taxon>Chitinophagia</taxon>
        <taxon>Chitinophagales</taxon>
        <taxon>Chitinophagaceae</taxon>
        <taxon>Sediminibacterium</taxon>
    </lineage>
</organism>
<keyword evidence="3" id="KW-1185">Reference proteome</keyword>
<proteinExistence type="predicted"/>
<dbReference type="Proteomes" id="UP000753802">
    <property type="component" value="Unassembled WGS sequence"/>
</dbReference>
<feature type="chain" id="PRO_5045696134" evidence="1">
    <location>
        <begin position="22"/>
        <end position="510"/>
    </location>
</feature>
<gene>
    <name evidence="2" type="ORF">GWC95_16560</name>
</gene>
<accession>A0ABW9ZWL2</accession>